<keyword evidence="2" id="KW-1185">Reference proteome</keyword>
<dbReference type="Proteomes" id="UP000637383">
    <property type="component" value="Unassembled WGS sequence"/>
</dbReference>
<evidence type="ECO:0000313" key="2">
    <source>
        <dbReference type="Proteomes" id="UP000637383"/>
    </source>
</evidence>
<dbReference type="EMBL" id="JACJTU010000042">
    <property type="protein sequence ID" value="MBD2738085.1"/>
    <property type="molecule type" value="Genomic_DNA"/>
</dbReference>
<organism evidence="1 2">
    <name type="scientific">Nostoc paludosum FACHB-159</name>
    <dbReference type="NCBI Taxonomy" id="2692908"/>
    <lineage>
        <taxon>Bacteria</taxon>
        <taxon>Bacillati</taxon>
        <taxon>Cyanobacteriota</taxon>
        <taxon>Cyanophyceae</taxon>
        <taxon>Nostocales</taxon>
        <taxon>Nostocaceae</taxon>
        <taxon>Nostoc</taxon>
    </lineage>
</organism>
<evidence type="ECO:0000313" key="1">
    <source>
        <dbReference type="EMBL" id="MBD2738085.1"/>
    </source>
</evidence>
<evidence type="ECO:0008006" key="3">
    <source>
        <dbReference type="Google" id="ProtNLM"/>
    </source>
</evidence>
<proteinExistence type="predicted"/>
<reference evidence="1 2" key="1">
    <citation type="journal article" date="2020" name="ISME J.">
        <title>Comparative genomics reveals insights into cyanobacterial evolution and habitat adaptation.</title>
        <authorList>
            <person name="Chen M.Y."/>
            <person name="Teng W.K."/>
            <person name="Zhao L."/>
            <person name="Hu C.X."/>
            <person name="Zhou Y.K."/>
            <person name="Han B.P."/>
            <person name="Song L.R."/>
            <person name="Shu W.S."/>
        </authorList>
    </citation>
    <scope>NUCLEOTIDE SEQUENCE [LARGE SCALE GENOMIC DNA]</scope>
    <source>
        <strain evidence="1 2">FACHB-159</strain>
    </source>
</reference>
<sequence>MHNRFHTKNQQRLFTKYLQLQEKNISVIHPMELLDYSIGGVKLEVQKTKISVTANIILAGQ</sequence>
<comment type="caution">
    <text evidence="1">The sequence shown here is derived from an EMBL/GenBank/DDBJ whole genome shotgun (WGS) entry which is preliminary data.</text>
</comment>
<gene>
    <name evidence="1" type="ORF">H6H03_30070</name>
</gene>
<protein>
    <recommendedName>
        <fullName evidence="3">PilZ domain-containing protein</fullName>
    </recommendedName>
</protein>
<name>A0ABR8KGA2_9NOSO</name>
<accession>A0ABR8KGA2</accession>